<keyword evidence="3" id="KW-1185">Reference proteome</keyword>
<proteinExistence type="predicted"/>
<evidence type="ECO:0000313" key="2">
    <source>
        <dbReference type="EMBL" id="TMS33082.1"/>
    </source>
</evidence>
<feature type="transmembrane region" description="Helical" evidence="1">
    <location>
        <begin position="175"/>
        <end position="200"/>
    </location>
</feature>
<organism evidence="2 3">
    <name type="scientific">Steinernema carpocapsae</name>
    <name type="common">Entomopathogenic nematode</name>
    <dbReference type="NCBI Taxonomy" id="34508"/>
    <lineage>
        <taxon>Eukaryota</taxon>
        <taxon>Metazoa</taxon>
        <taxon>Ecdysozoa</taxon>
        <taxon>Nematoda</taxon>
        <taxon>Chromadorea</taxon>
        <taxon>Rhabditida</taxon>
        <taxon>Tylenchina</taxon>
        <taxon>Panagrolaimomorpha</taxon>
        <taxon>Strongyloidoidea</taxon>
        <taxon>Steinernematidae</taxon>
        <taxon>Steinernema</taxon>
    </lineage>
</organism>
<feature type="transmembrane region" description="Helical" evidence="1">
    <location>
        <begin position="94"/>
        <end position="116"/>
    </location>
</feature>
<reference evidence="2 3" key="1">
    <citation type="journal article" date="2015" name="Genome Biol.">
        <title>Comparative genomics of Steinernema reveals deeply conserved gene regulatory networks.</title>
        <authorList>
            <person name="Dillman A.R."/>
            <person name="Macchietto M."/>
            <person name="Porter C.F."/>
            <person name="Rogers A."/>
            <person name="Williams B."/>
            <person name="Antoshechkin I."/>
            <person name="Lee M.M."/>
            <person name="Goodwin Z."/>
            <person name="Lu X."/>
            <person name="Lewis E.E."/>
            <person name="Goodrich-Blair H."/>
            <person name="Stock S.P."/>
            <person name="Adams B.J."/>
            <person name="Sternberg P.W."/>
            <person name="Mortazavi A."/>
        </authorList>
    </citation>
    <scope>NUCLEOTIDE SEQUENCE [LARGE SCALE GENOMIC DNA]</scope>
    <source>
        <strain evidence="2 3">ALL</strain>
    </source>
</reference>
<accession>A0A4U8UJG6</accession>
<keyword evidence="1" id="KW-0472">Membrane</keyword>
<comment type="caution">
    <text evidence="2">The sequence shown here is derived from an EMBL/GenBank/DDBJ whole genome shotgun (WGS) entry which is preliminary data.</text>
</comment>
<dbReference type="EMBL" id="AZBU02000001">
    <property type="protein sequence ID" value="TMS33082.1"/>
    <property type="molecule type" value="Genomic_DNA"/>
</dbReference>
<reference evidence="2 3" key="2">
    <citation type="journal article" date="2019" name="G3 (Bethesda)">
        <title>Hybrid Assembly of the Genome of the Entomopathogenic Nematode Steinernema carpocapsae Identifies the X-Chromosome.</title>
        <authorList>
            <person name="Serra L."/>
            <person name="Macchietto M."/>
            <person name="Macias-Munoz A."/>
            <person name="McGill C.J."/>
            <person name="Rodriguez I.M."/>
            <person name="Rodriguez B."/>
            <person name="Murad R."/>
            <person name="Mortazavi A."/>
        </authorList>
    </citation>
    <scope>NUCLEOTIDE SEQUENCE [LARGE SCALE GENOMIC DNA]</scope>
    <source>
        <strain evidence="2 3">ALL</strain>
    </source>
</reference>
<dbReference type="Proteomes" id="UP000298663">
    <property type="component" value="Unassembled WGS sequence"/>
</dbReference>
<keyword evidence="1" id="KW-1133">Transmembrane helix</keyword>
<feature type="transmembrane region" description="Helical" evidence="1">
    <location>
        <begin position="212"/>
        <end position="230"/>
    </location>
</feature>
<dbReference type="AlphaFoldDB" id="A0A4U8UJG6"/>
<sequence>MLGFSKLFHTAASWKPCLGRLLASPHQVLDSSSLHKSVLSEFICLSSVVTYRSPYAVFNLLPDRRHVRRKTHNGCSSTAKKLHKDKLAKLNLKTSQFCILISGLLLHVASVILIICRALDETEMLHILRFIGKSGCLVRKTLTYVYLMASGWFFSSGIEHVPGKNDLIGFPTKPVGIFMKILLILDALANLASPLVIFLLPSLSIKVVDNAALAAGAFLILINIVIFLALKYRQQSILSQFPCFSKTQVLNCVSRFAKTRLVSVADPEESDEIMEDLKEILLLVDMTIHVVVTILPRHPGTVAVWTVGVL</sequence>
<keyword evidence="1" id="KW-0812">Transmembrane</keyword>
<evidence type="ECO:0000256" key="1">
    <source>
        <dbReference type="SAM" id="Phobius"/>
    </source>
</evidence>
<evidence type="ECO:0000313" key="3">
    <source>
        <dbReference type="Proteomes" id="UP000298663"/>
    </source>
</evidence>
<name>A0A4U8UJG6_STECR</name>
<protein>
    <submittedName>
        <fullName evidence="2">Uncharacterized protein</fullName>
    </submittedName>
</protein>
<gene>
    <name evidence="2" type="ORF">L596_000858</name>
</gene>